<evidence type="ECO:0000256" key="5">
    <source>
        <dbReference type="ARBA" id="ARBA00023004"/>
    </source>
</evidence>
<keyword evidence="4" id="KW-0560">Oxidoreductase</keyword>
<dbReference type="GO" id="GO:0020037">
    <property type="term" value="F:heme binding"/>
    <property type="evidence" value="ECO:0007669"/>
    <property type="project" value="InterPro"/>
</dbReference>
<comment type="caution">
    <text evidence="9">The sequence shown here is derived from an EMBL/GenBank/DDBJ whole genome shotgun (WGS) entry which is preliminary data.</text>
</comment>
<evidence type="ECO:0000313" key="9">
    <source>
        <dbReference type="EMBL" id="PFX23452.1"/>
    </source>
</evidence>
<evidence type="ECO:0000256" key="7">
    <source>
        <dbReference type="SAM" id="Coils"/>
    </source>
</evidence>
<dbReference type="EMBL" id="LSMT01000207">
    <property type="protein sequence ID" value="PFX23452.1"/>
    <property type="molecule type" value="Genomic_DNA"/>
</dbReference>
<dbReference type="SUPFAM" id="SSF48264">
    <property type="entry name" value="Cytochrome P450"/>
    <property type="match status" value="1"/>
</dbReference>
<evidence type="ECO:0000256" key="2">
    <source>
        <dbReference type="ARBA" id="ARBA00022617"/>
    </source>
</evidence>
<evidence type="ECO:0000256" key="6">
    <source>
        <dbReference type="ARBA" id="ARBA00023033"/>
    </source>
</evidence>
<dbReference type="PANTHER" id="PTHR24289">
    <property type="entry name" value="STEROID 17-ALPHA-HYDROXYLASE/17,20 LYASE"/>
    <property type="match status" value="1"/>
</dbReference>
<dbReference type="InterPro" id="IPR036396">
    <property type="entry name" value="Cyt_P450_sf"/>
</dbReference>
<feature type="region of interest" description="Disordered" evidence="8">
    <location>
        <begin position="1"/>
        <end position="31"/>
    </location>
</feature>
<evidence type="ECO:0000313" key="10">
    <source>
        <dbReference type="Proteomes" id="UP000225706"/>
    </source>
</evidence>
<keyword evidence="10" id="KW-1185">Reference proteome</keyword>
<proteinExistence type="inferred from homology"/>
<organism evidence="9 10">
    <name type="scientific">Stylophora pistillata</name>
    <name type="common">Smooth cauliflower coral</name>
    <dbReference type="NCBI Taxonomy" id="50429"/>
    <lineage>
        <taxon>Eukaryota</taxon>
        <taxon>Metazoa</taxon>
        <taxon>Cnidaria</taxon>
        <taxon>Anthozoa</taxon>
        <taxon>Hexacorallia</taxon>
        <taxon>Scleractinia</taxon>
        <taxon>Astrocoeniina</taxon>
        <taxon>Pocilloporidae</taxon>
        <taxon>Stylophora</taxon>
    </lineage>
</organism>
<keyword evidence="7" id="KW-0175">Coiled coil</keyword>
<dbReference type="OrthoDB" id="1055148at2759"/>
<dbReference type="GO" id="GO:0004508">
    <property type="term" value="F:steroid 17-alpha-monooxygenase activity"/>
    <property type="evidence" value="ECO:0007669"/>
    <property type="project" value="TreeGrafter"/>
</dbReference>
<evidence type="ECO:0000256" key="1">
    <source>
        <dbReference type="ARBA" id="ARBA00010617"/>
    </source>
</evidence>
<name>A0A2B4S4L2_STYPI</name>
<dbReference type="Pfam" id="PF00067">
    <property type="entry name" value="p450"/>
    <property type="match status" value="1"/>
</dbReference>
<dbReference type="GO" id="GO:0042448">
    <property type="term" value="P:progesterone metabolic process"/>
    <property type="evidence" value="ECO:0007669"/>
    <property type="project" value="TreeGrafter"/>
</dbReference>
<keyword evidence="6" id="KW-0503">Monooxygenase</keyword>
<gene>
    <name evidence="9" type="primary">Cyp1a2</name>
    <name evidence="9" type="ORF">AWC38_SpisGene12012</name>
</gene>
<sequence>MEEVASQLTGQTGGLEAFLPEDARDASRTEAASLPDLAGEVAVAQRQQINELSQRQEVRDRLKLKINSVKSDLAAVSRKIYLTEEEVSKKKAWCEELDKDVTALVASESKLIKELAIANDKLERDRQLYKRYRKKMAGYTQQLTECKKNHPIYKSIAEQKAKNVKLSEELERLRSLGYESKLKNLKAELAKRKERKKQLEESAALNKSKEQEENDRLAQLTIETLQEQEENDRQAQLTKETLQTRNKARLVRMKSQWNQPRATNTETVNVGCIAAFMLLIWGWYKTRRDIPPGPFGLPLIGSLLQLGDSPHLALSRMAKVYGNVFSIRLGWRKAIVLNSQDVVKETLSKRAGHFSGRPPFHSFKISKHQSESIVFGDFDTSHHKKKKLAARALHSVFSDVNRFDILSHQEFERMQCCLLTDGSSEAQDLSPHLKAMVTNFAFRFVFGDNFQEQYSVALQSLMNRAADFSENNGAINLLDFFPWLHFLFKKQCQVVKDSVRELFDFVRSIYKLQRHASIKEAGVNVAASLDQIIREDLVND</sequence>
<keyword evidence="5" id="KW-0408">Iron</keyword>
<dbReference type="AlphaFoldDB" id="A0A2B4S4L2"/>
<dbReference type="PANTHER" id="PTHR24289:SF15">
    <property type="entry name" value="CYTOCHROME P450 FAMILY 1 SUBFAMILY B MEMBER 1"/>
    <property type="match status" value="1"/>
</dbReference>
<dbReference type="STRING" id="50429.A0A2B4S4L2"/>
<dbReference type="GO" id="GO:0005506">
    <property type="term" value="F:iron ion binding"/>
    <property type="evidence" value="ECO:0007669"/>
    <property type="project" value="InterPro"/>
</dbReference>
<dbReference type="Proteomes" id="UP000225706">
    <property type="component" value="Unassembled WGS sequence"/>
</dbReference>
<dbReference type="InterPro" id="IPR002401">
    <property type="entry name" value="Cyt_P450_E_grp-I"/>
</dbReference>
<dbReference type="GO" id="GO:0042446">
    <property type="term" value="P:hormone biosynthetic process"/>
    <property type="evidence" value="ECO:0007669"/>
    <property type="project" value="TreeGrafter"/>
</dbReference>
<evidence type="ECO:0000256" key="4">
    <source>
        <dbReference type="ARBA" id="ARBA00023002"/>
    </source>
</evidence>
<evidence type="ECO:0000256" key="8">
    <source>
        <dbReference type="SAM" id="MobiDB-lite"/>
    </source>
</evidence>
<keyword evidence="2" id="KW-0349">Heme</keyword>
<dbReference type="Gene3D" id="1.10.630.10">
    <property type="entry name" value="Cytochrome P450"/>
    <property type="match status" value="1"/>
</dbReference>
<dbReference type="InterPro" id="IPR001128">
    <property type="entry name" value="Cyt_P450"/>
</dbReference>
<keyword evidence="3" id="KW-0479">Metal-binding</keyword>
<reference evidence="10" key="1">
    <citation type="journal article" date="2017" name="bioRxiv">
        <title>Comparative analysis of the genomes of Stylophora pistillata and Acropora digitifera provides evidence for extensive differences between species of corals.</title>
        <authorList>
            <person name="Voolstra C.R."/>
            <person name="Li Y."/>
            <person name="Liew Y.J."/>
            <person name="Baumgarten S."/>
            <person name="Zoccola D."/>
            <person name="Flot J.-F."/>
            <person name="Tambutte S."/>
            <person name="Allemand D."/>
            <person name="Aranda M."/>
        </authorList>
    </citation>
    <scope>NUCLEOTIDE SEQUENCE [LARGE SCALE GENOMIC DNA]</scope>
</reference>
<feature type="coiled-coil region" evidence="7">
    <location>
        <begin position="105"/>
        <end position="245"/>
    </location>
</feature>
<feature type="compositionally biased region" description="Polar residues" evidence="8">
    <location>
        <begin position="1"/>
        <end position="10"/>
    </location>
</feature>
<comment type="similarity">
    <text evidence="1">Belongs to the cytochrome P450 family.</text>
</comment>
<evidence type="ECO:0000256" key="3">
    <source>
        <dbReference type="ARBA" id="ARBA00022723"/>
    </source>
</evidence>
<dbReference type="PRINTS" id="PR00463">
    <property type="entry name" value="EP450I"/>
</dbReference>
<accession>A0A2B4S4L2</accession>
<protein>
    <submittedName>
        <fullName evidence="9">Cytochrome P450 1A2</fullName>
    </submittedName>
</protein>